<dbReference type="Proteomes" id="UP000037460">
    <property type="component" value="Unassembled WGS sequence"/>
</dbReference>
<sequence length="372" mass="41063">MEQMEPAADDDYVAMESQASTASPDYQKYLMLFYKWSDLTIVDACIAGGAVVATGLILHGADLILGNGVAVNSPFPLFNGSMLTMAIVFFINPSPPPYKVFLQCTLGSWAFGMLLRYLMLESVSVTIIVTGMLLIYFKWAKAMFPPTLGVAIFLITDHTLVPPVGEGPVKFMLYALHWLVTPWLAGSFCFYMVAIQVSKLRAHVHTKLSLLKFAAAFAAKTDAELVDAFNEIDADGNGALDARELIQAWQKATGEVLTVEQAKEKIDEADKNKNGTLDQTEFIAMIRKRHDQGNLRSFADQFSDAKLLEVFQHYDDDGNNEMDTDELVVAWKKATDKRISAAQAEELIKQGAVNGTSTITKEEFVQLVRAHG</sequence>
<dbReference type="InterPro" id="IPR050145">
    <property type="entry name" value="Centrin_CML-like"/>
</dbReference>
<dbReference type="OrthoDB" id="10248537at2759"/>
<feature type="transmembrane region" description="Helical" evidence="3">
    <location>
        <begin position="41"/>
        <end position="65"/>
    </location>
</feature>
<proteinExistence type="predicted"/>
<evidence type="ECO:0000256" key="3">
    <source>
        <dbReference type="SAM" id="Phobius"/>
    </source>
</evidence>
<keyword evidence="3" id="KW-0812">Transmembrane</keyword>
<dbReference type="CDD" id="cd00051">
    <property type="entry name" value="EFh"/>
    <property type="match status" value="1"/>
</dbReference>
<feature type="transmembrane region" description="Helical" evidence="3">
    <location>
        <begin position="148"/>
        <end position="165"/>
    </location>
</feature>
<dbReference type="InterPro" id="IPR011992">
    <property type="entry name" value="EF-hand-dom_pair"/>
</dbReference>
<dbReference type="Pfam" id="PF13499">
    <property type="entry name" value="EF-hand_7"/>
    <property type="match status" value="1"/>
</dbReference>
<dbReference type="EMBL" id="JWZX01002917">
    <property type="protein sequence ID" value="KOO25882.1"/>
    <property type="molecule type" value="Genomic_DNA"/>
</dbReference>
<dbReference type="InterPro" id="IPR002048">
    <property type="entry name" value="EF_hand_dom"/>
</dbReference>
<organism evidence="5 6">
    <name type="scientific">Chrysochromulina tobinii</name>
    <dbReference type="NCBI Taxonomy" id="1460289"/>
    <lineage>
        <taxon>Eukaryota</taxon>
        <taxon>Haptista</taxon>
        <taxon>Haptophyta</taxon>
        <taxon>Prymnesiophyceae</taxon>
        <taxon>Prymnesiales</taxon>
        <taxon>Chrysochromulinaceae</taxon>
        <taxon>Chrysochromulina</taxon>
    </lineage>
</organism>
<dbReference type="GO" id="GO:0043226">
    <property type="term" value="C:organelle"/>
    <property type="evidence" value="ECO:0007669"/>
    <property type="project" value="UniProtKB-ARBA"/>
</dbReference>
<keyword evidence="3" id="KW-1133">Transmembrane helix</keyword>
<keyword evidence="1" id="KW-0677">Repeat</keyword>
<comment type="caution">
    <text evidence="5">The sequence shown here is derived from an EMBL/GenBank/DDBJ whole genome shotgun (WGS) entry which is preliminary data.</text>
</comment>
<dbReference type="SMART" id="SM00054">
    <property type="entry name" value="EFh"/>
    <property type="match status" value="4"/>
</dbReference>
<reference evidence="6" key="1">
    <citation type="journal article" date="2015" name="PLoS Genet.">
        <title>Genome Sequence and Transcriptome Analyses of Chrysochromulina tobin: Metabolic Tools for Enhanced Algal Fitness in the Prominent Order Prymnesiales (Haptophyceae).</title>
        <authorList>
            <person name="Hovde B.T."/>
            <person name="Deodato C.R."/>
            <person name="Hunsperger H.M."/>
            <person name="Ryken S.A."/>
            <person name="Yost W."/>
            <person name="Jha R.K."/>
            <person name="Patterson J."/>
            <person name="Monnat R.J. Jr."/>
            <person name="Barlow S.B."/>
            <person name="Starkenburg S.R."/>
            <person name="Cattolico R.A."/>
        </authorList>
    </citation>
    <scope>NUCLEOTIDE SEQUENCE</scope>
    <source>
        <strain evidence="6">CCMP291</strain>
    </source>
</reference>
<dbReference type="FunFam" id="1.10.238.10:FF:000178">
    <property type="entry name" value="Calmodulin-2 A"/>
    <property type="match status" value="1"/>
</dbReference>
<name>A0A0M0JHR2_9EUKA</name>
<evidence type="ECO:0000313" key="6">
    <source>
        <dbReference type="Proteomes" id="UP000037460"/>
    </source>
</evidence>
<dbReference type="InterPro" id="IPR018247">
    <property type="entry name" value="EF_Hand_1_Ca_BS"/>
</dbReference>
<dbReference type="SUPFAM" id="SSF47473">
    <property type="entry name" value="EF-hand"/>
    <property type="match status" value="1"/>
</dbReference>
<gene>
    <name evidence="5" type="ORF">Ctob_008588</name>
</gene>
<keyword evidence="3" id="KW-0472">Membrane</keyword>
<dbReference type="GO" id="GO:0005509">
    <property type="term" value="F:calcium ion binding"/>
    <property type="evidence" value="ECO:0007669"/>
    <property type="project" value="InterPro"/>
</dbReference>
<dbReference type="Gene3D" id="1.10.238.10">
    <property type="entry name" value="EF-hand"/>
    <property type="match status" value="2"/>
</dbReference>
<dbReference type="PROSITE" id="PS50222">
    <property type="entry name" value="EF_HAND_2"/>
    <property type="match status" value="4"/>
</dbReference>
<evidence type="ECO:0000256" key="1">
    <source>
        <dbReference type="ARBA" id="ARBA00022737"/>
    </source>
</evidence>
<feature type="transmembrane region" description="Helical" evidence="3">
    <location>
        <begin position="77"/>
        <end position="94"/>
    </location>
</feature>
<dbReference type="AlphaFoldDB" id="A0A0M0JHR2"/>
<evidence type="ECO:0000259" key="4">
    <source>
        <dbReference type="PROSITE" id="PS50222"/>
    </source>
</evidence>
<feature type="domain" description="EF-hand" evidence="4">
    <location>
        <begin position="257"/>
        <end position="292"/>
    </location>
</feature>
<feature type="transmembrane region" description="Helical" evidence="3">
    <location>
        <begin position="114"/>
        <end position="136"/>
    </location>
</feature>
<feature type="domain" description="EF-hand" evidence="4">
    <location>
        <begin position="220"/>
        <end position="255"/>
    </location>
</feature>
<feature type="domain" description="EF-hand" evidence="4">
    <location>
        <begin position="339"/>
        <end position="372"/>
    </location>
</feature>
<feature type="transmembrane region" description="Helical" evidence="3">
    <location>
        <begin position="171"/>
        <end position="193"/>
    </location>
</feature>
<protein>
    <submittedName>
        <fullName evidence="5">Calmodulin variant 1</fullName>
    </submittedName>
</protein>
<dbReference type="PANTHER" id="PTHR23050">
    <property type="entry name" value="CALCIUM BINDING PROTEIN"/>
    <property type="match status" value="1"/>
</dbReference>
<keyword evidence="2" id="KW-0106">Calcium</keyword>
<keyword evidence="6" id="KW-1185">Reference proteome</keyword>
<accession>A0A0M0JHR2</accession>
<feature type="domain" description="EF-hand" evidence="4">
    <location>
        <begin position="302"/>
        <end position="337"/>
    </location>
</feature>
<dbReference type="PROSITE" id="PS00018">
    <property type="entry name" value="EF_HAND_1"/>
    <property type="match status" value="3"/>
</dbReference>
<evidence type="ECO:0000313" key="5">
    <source>
        <dbReference type="EMBL" id="KOO25882.1"/>
    </source>
</evidence>
<evidence type="ECO:0000256" key="2">
    <source>
        <dbReference type="ARBA" id="ARBA00022837"/>
    </source>
</evidence>